<dbReference type="PANTHER" id="PTHR28259:SF1">
    <property type="entry name" value="FLUORIDE EXPORT PROTEIN 1-RELATED"/>
    <property type="match status" value="1"/>
</dbReference>
<dbReference type="InterPro" id="IPR003691">
    <property type="entry name" value="FluC"/>
</dbReference>
<feature type="transmembrane region" description="Helical" evidence="10">
    <location>
        <begin position="161"/>
        <end position="179"/>
    </location>
</feature>
<keyword evidence="5 10" id="KW-1133">Transmembrane helix</keyword>
<comment type="function">
    <text evidence="1">Fluoride channel required for the rapid expulsion of cytoplasmic fluoride.</text>
</comment>
<sequence length="359" mass="38810">MEVDGSSSERDPEYDSVADGKRSGTPSVVGKKNGNGVPDVATQPTPSQPSEVWFYIQIAFFAMCGCLCRIGIDRCFGNLAKIENSAQIVNQSFFSNIFGSFVLGALNGSPMSKTRLAALLKGLTTGFCGSFTTWSKWNQQISLTLVGESQTPGTQMQVLSIASWFIGFYTFIGSYAVGIDFGKDVGRLIGKHVHKKGDKIANVCVTVLLLLATGGFIAGVVVDPTVNKQIWLAVLFAPFGACLRAWLSRFRIERFKLPLGTLIANVLGAVLLAGLHVINTRAVHCTGSGISICWPTIVTYGVGTGFCACLTTISTFMSEVYKLRPEHPRFAYFYALLTVITCQVLTGIINGINLNYDTY</sequence>
<name>A0A6F9D9C4_9ASCI</name>
<feature type="region of interest" description="Disordered" evidence="9">
    <location>
        <begin position="1"/>
        <end position="47"/>
    </location>
</feature>
<keyword evidence="3" id="KW-1003">Cell membrane</keyword>
<feature type="transmembrane region" description="Helical" evidence="10">
    <location>
        <begin position="259"/>
        <end position="278"/>
    </location>
</feature>
<keyword evidence="6 10" id="KW-0472">Membrane</keyword>
<evidence type="ECO:0000313" key="11">
    <source>
        <dbReference type="EMBL" id="CAB3229133.1"/>
    </source>
</evidence>
<organism evidence="11">
    <name type="scientific">Phallusia mammillata</name>
    <dbReference type="NCBI Taxonomy" id="59560"/>
    <lineage>
        <taxon>Eukaryota</taxon>
        <taxon>Metazoa</taxon>
        <taxon>Chordata</taxon>
        <taxon>Tunicata</taxon>
        <taxon>Ascidiacea</taxon>
        <taxon>Phlebobranchia</taxon>
        <taxon>Ascidiidae</taxon>
        <taxon>Phallusia</taxon>
    </lineage>
</organism>
<evidence type="ECO:0000256" key="1">
    <source>
        <dbReference type="ARBA" id="ARBA00002598"/>
    </source>
</evidence>
<evidence type="ECO:0000256" key="6">
    <source>
        <dbReference type="ARBA" id="ARBA00023136"/>
    </source>
</evidence>
<reference evidence="11" key="1">
    <citation type="submission" date="2020-04" db="EMBL/GenBank/DDBJ databases">
        <authorList>
            <person name="Neveu A P."/>
        </authorList>
    </citation>
    <scope>NUCLEOTIDE SEQUENCE</scope>
    <source>
        <tissue evidence="11">Whole embryo</tissue>
    </source>
</reference>
<dbReference type="Pfam" id="PF02537">
    <property type="entry name" value="CRCB"/>
    <property type="match status" value="2"/>
</dbReference>
<feature type="transmembrane region" description="Helical" evidence="10">
    <location>
        <begin position="200"/>
        <end position="222"/>
    </location>
</feature>
<protein>
    <submittedName>
        <fullName evidence="11">UPF0695 membrane protein C977.11/PB8B6.06c</fullName>
    </submittedName>
</protein>
<evidence type="ECO:0000256" key="7">
    <source>
        <dbReference type="ARBA" id="ARBA00035120"/>
    </source>
</evidence>
<dbReference type="GO" id="GO:0005886">
    <property type="term" value="C:plasma membrane"/>
    <property type="evidence" value="ECO:0007669"/>
    <property type="project" value="UniProtKB-SubCell"/>
</dbReference>
<feature type="transmembrane region" description="Helical" evidence="10">
    <location>
        <begin position="52"/>
        <end position="72"/>
    </location>
</feature>
<evidence type="ECO:0000256" key="8">
    <source>
        <dbReference type="ARBA" id="ARBA00035585"/>
    </source>
</evidence>
<feature type="compositionally biased region" description="Basic and acidic residues" evidence="9">
    <location>
        <begin position="7"/>
        <end position="22"/>
    </location>
</feature>
<accession>A0A6F9D9C4</accession>
<dbReference type="EMBL" id="LR783744">
    <property type="protein sequence ID" value="CAB3229133.1"/>
    <property type="molecule type" value="mRNA"/>
</dbReference>
<evidence type="ECO:0000256" key="10">
    <source>
        <dbReference type="SAM" id="Phobius"/>
    </source>
</evidence>
<evidence type="ECO:0000256" key="9">
    <source>
        <dbReference type="SAM" id="MobiDB-lite"/>
    </source>
</evidence>
<feature type="transmembrane region" description="Helical" evidence="10">
    <location>
        <begin position="228"/>
        <end position="247"/>
    </location>
</feature>
<gene>
    <name evidence="11" type="primary">Cd55</name>
</gene>
<evidence type="ECO:0000256" key="5">
    <source>
        <dbReference type="ARBA" id="ARBA00022989"/>
    </source>
</evidence>
<comment type="subcellular location">
    <subcellularLocation>
        <location evidence="2">Cell membrane</location>
        <topology evidence="2">Multi-pass membrane protein</topology>
    </subcellularLocation>
</comment>
<evidence type="ECO:0000256" key="3">
    <source>
        <dbReference type="ARBA" id="ARBA00022475"/>
    </source>
</evidence>
<dbReference type="GO" id="GO:1903425">
    <property type="term" value="F:fluoride transmembrane transporter activity"/>
    <property type="evidence" value="ECO:0007669"/>
    <property type="project" value="TreeGrafter"/>
</dbReference>
<evidence type="ECO:0000256" key="2">
    <source>
        <dbReference type="ARBA" id="ARBA00004651"/>
    </source>
</evidence>
<proteinExistence type="evidence at transcript level"/>
<dbReference type="PANTHER" id="PTHR28259">
    <property type="entry name" value="FLUORIDE EXPORT PROTEIN 1-RELATED"/>
    <property type="match status" value="1"/>
</dbReference>
<comment type="catalytic activity">
    <reaction evidence="8">
        <text>fluoride(in) = fluoride(out)</text>
        <dbReference type="Rhea" id="RHEA:76159"/>
        <dbReference type="ChEBI" id="CHEBI:17051"/>
    </reaction>
    <physiologicalReaction direction="left-to-right" evidence="8">
        <dbReference type="Rhea" id="RHEA:76160"/>
    </physiologicalReaction>
</comment>
<feature type="transmembrane region" description="Helical" evidence="10">
    <location>
        <begin position="330"/>
        <end position="352"/>
    </location>
</feature>
<evidence type="ECO:0000256" key="4">
    <source>
        <dbReference type="ARBA" id="ARBA00022692"/>
    </source>
</evidence>
<feature type="transmembrane region" description="Helical" evidence="10">
    <location>
        <begin position="93"/>
        <end position="111"/>
    </location>
</feature>
<comment type="similarity">
    <text evidence="7">Belongs to the fluoride channel Fluc/FEX (TC 1.A.43) family.</text>
</comment>
<keyword evidence="4 10" id="KW-0812">Transmembrane</keyword>
<feature type="transmembrane region" description="Helical" evidence="10">
    <location>
        <begin position="298"/>
        <end position="318"/>
    </location>
</feature>
<dbReference type="AlphaFoldDB" id="A0A6F9D9C4"/>